<evidence type="ECO:0000313" key="9">
    <source>
        <dbReference type="Proteomes" id="UP000660262"/>
    </source>
</evidence>
<evidence type="ECO:0000256" key="2">
    <source>
        <dbReference type="ARBA" id="ARBA00022692"/>
    </source>
</evidence>
<evidence type="ECO:0000256" key="3">
    <source>
        <dbReference type="ARBA" id="ARBA00022989"/>
    </source>
</evidence>
<dbReference type="InterPro" id="IPR037185">
    <property type="entry name" value="EmrE-like"/>
</dbReference>
<dbReference type="Pfam" id="PF03151">
    <property type="entry name" value="TPT"/>
    <property type="match status" value="1"/>
</dbReference>
<evidence type="ECO:0000313" key="8">
    <source>
        <dbReference type="EMBL" id="GHP10930.1"/>
    </source>
</evidence>
<feature type="region of interest" description="Disordered" evidence="5">
    <location>
        <begin position="10"/>
        <end position="30"/>
    </location>
</feature>
<feature type="transmembrane region" description="Helical" evidence="6">
    <location>
        <begin position="220"/>
        <end position="236"/>
    </location>
</feature>
<dbReference type="PANTHER" id="PTHR11132">
    <property type="entry name" value="SOLUTE CARRIER FAMILY 35"/>
    <property type="match status" value="1"/>
</dbReference>
<organism evidence="8 9">
    <name type="scientific">Pycnococcus provasolii</name>
    <dbReference type="NCBI Taxonomy" id="41880"/>
    <lineage>
        <taxon>Eukaryota</taxon>
        <taxon>Viridiplantae</taxon>
        <taxon>Chlorophyta</taxon>
        <taxon>Pseudoscourfieldiophyceae</taxon>
        <taxon>Pseudoscourfieldiales</taxon>
        <taxon>Pycnococcaceae</taxon>
        <taxon>Pycnococcus</taxon>
    </lineage>
</organism>
<comment type="caution">
    <text evidence="8">The sequence shown here is derived from an EMBL/GenBank/DDBJ whole genome shotgun (WGS) entry which is preliminary data.</text>
</comment>
<dbReference type="InterPro" id="IPR050186">
    <property type="entry name" value="TPT_transporter"/>
</dbReference>
<feature type="transmembrane region" description="Helical" evidence="6">
    <location>
        <begin position="248"/>
        <end position="266"/>
    </location>
</feature>
<evidence type="ECO:0000256" key="1">
    <source>
        <dbReference type="ARBA" id="ARBA00004141"/>
    </source>
</evidence>
<evidence type="ECO:0000256" key="6">
    <source>
        <dbReference type="SAM" id="Phobius"/>
    </source>
</evidence>
<feature type="transmembrane region" description="Helical" evidence="6">
    <location>
        <begin position="306"/>
        <end position="326"/>
    </location>
</feature>
<feature type="transmembrane region" description="Helical" evidence="6">
    <location>
        <begin position="165"/>
        <end position="183"/>
    </location>
</feature>
<dbReference type="AlphaFoldDB" id="A0A830HYM2"/>
<dbReference type="Proteomes" id="UP000660262">
    <property type="component" value="Unassembled WGS sequence"/>
</dbReference>
<sequence>MARRISRFLLGNHHHNNNNNSHNLANSTPNEDTSLIAVGGALGGTATVASLMASDNNGTGAAIDRATAISMPAGASAPTSSSDSAEHNKENDRKQFYAAATATALYAIINSQMLLVNKICMHHIRSANFAMTCQLAFTAAFVHVAGRQLKVVECDQLEWAKVKRFLPATWCFVGLLYSSMLAIKRVPVDTFVCTRNSVPLVIALAEWMFLGRSFPSPRSIGALLLVLGGVVLYVQLDVHFDSEGYAMLLLWYCFCLCESLYTKHIVDSMEMSTWSRSYYFNLLAIPACLVLYVAGGDHEHVMNQQWTFWAVFWLLLSCVFGVGMSYSSFRLRRMISATSFSLVGNVCKVLTNVVNFIIWDQHATNFGFMALSVSLFGAMMYRQAPMRSELAAGGSGK</sequence>
<comment type="subcellular location">
    <subcellularLocation>
        <location evidence="1">Membrane</location>
        <topology evidence="1">Multi-pass membrane protein</topology>
    </subcellularLocation>
</comment>
<evidence type="ECO:0000259" key="7">
    <source>
        <dbReference type="Pfam" id="PF03151"/>
    </source>
</evidence>
<gene>
    <name evidence="8" type="ORF">PPROV_000966000</name>
</gene>
<evidence type="ECO:0000256" key="5">
    <source>
        <dbReference type="SAM" id="MobiDB-lite"/>
    </source>
</evidence>
<protein>
    <recommendedName>
        <fullName evidence="7">Sugar phosphate transporter domain-containing protein</fullName>
    </recommendedName>
</protein>
<evidence type="ECO:0000256" key="4">
    <source>
        <dbReference type="ARBA" id="ARBA00023136"/>
    </source>
</evidence>
<reference evidence="8" key="1">
    <citation type="submission" date="2020-10" db="EMBL/GenBank/DDBJ databases">
        <title>Unveiling of a novel bifunctional photoreceptor, Dualchrome1, isolated from a cosmopolitan green alga.</title>
        <authorList>
            <person name="Suzuki S."/>
            <person name="Kawachi M."/>
        </authorList>
    </citation>
    <scope>NUCLEOTIDE SEQUENCE</scope>
    <source>
        <strain evidence="8">NIES 2893</strain>
    </source>
</reference>
<dbReference type="GO" id="GO:0016020">
    <property type="term" value="C:membrane"/>
    <property type="evidence" value="ECO:0007669"/>
    <property type="project" value="UniProtKB-SubCell"/>
</dbReference>
<feature type="transmembrane region" description="Helical" evidence="6">
    <location>
        <begin position="278"/>
        <end position="294"/>
    </location>
</feature>
<accession>A0A830HYM2</accession>
<keyword evidence="9" id="KW-1185">Reference proteome</keyword>
<feature type="domain" description="Sugar phosphate transporter" evidence="7">
    <location>
        <begin position="106"/>
        <end position="381"/>
    </location>
</feature>
<dbReference type="InterPro" id="IPR004853">
    <property type="entry name" value="Sugar_P_trans_dom"/>
</dbReference>
<dbReference type="SUPFAM" id="SSF103481">
    <property type="entry name" value="Multidrug resistance efflux transporter EmrE"/>
    <property type="match status" value="1"/>
</dbReference>
<proteinExistence type="predicted"/>
<keyword evidence="4 6" id="KW-0472">Membrane</keyword>
<dbReference type="EMBL" id="BNJQ01000032">
    <property type="protein sequence ID" value="GHP10930.1"/>
    <property type="molecule type" value="Genomic_DNA"/>
</dbReference>
<keyword evidence="3 6" id="KW-1133">Transmembrane helix</keyword>
<feature type="transmembrane region" description="Helical" evidence="6">
    <location>
        <begin position="127"/>
        <end position="145"/>
    </location>
</feature>
<keyword evidence="2 6" id="KW-0812">Transmembrane</keyword>
<name>A0A830HYM2_9CHLO</name>
<dbReference type="OrthoDB" id="417037at2759"/>